<dbReference type="Gene3D" id="3.55.30.10">
    <property type="entry name" value="Hsp33 domain"/>
    <property type="match status" value="1"/>
</dbReference>
<evidence type="ECO:0000256" key="6">
    <source>
        <dbReference type="HAMAP-Rule" id="MF_00117"/>
    </source>
</evidence>
<dbReference type="Gene3D" id="3.90.1280.10">
    <property type="entry name" value="HSP33 redox switch-like"/>
    <property type="match status" value="1"/>
</dbReference>
<evidence type="ECO:0000256" key="4">
    <source>
        <dbReference type="ARBA" id="ARBA00023186"/>
    </source>
</evidence>
<evidence type="ECO:0000256" key="3">
    <source>
        <dbReference type="ARBA" id="ARBA00023157"/>
    </source>
</evidence>
<comment type="PTM">
    <text evidence="6">Under oxidizing conditions two disulfide bonds are formed involving the reactive cysteines. Under reducing conditions zinc is bound to the reactive cysteines and the protein is inactive.</text>
</comment>
<dbReference type="InterPro" id="IPR016153">
    <property type="entry name" value="Heat_shock_Hsp33_N"/>
</dbReference>
<keyword evidence="5 6" id="KW-0676">Redox-active center</keyword>
<comment type="similarity">
    <text evidence="6">Belongs to the HSP33 family.</text>
</comment>
<evidence type="ECO:0000256" key="2">
    <source>
        <dbReference type="ARBA" id="ARBA00022833"/>
    </source>
</evidence>
<name>A0ABX2SYC9_9BACL</name>
<keyword evidence="8" id="KW-1185">Reference proteome</keyword>
<dbReference type="EMBL" id="JACBYF010000003">
    <property type="protein sequence ID" value="NYS46998.1"/>
    <property type="molecule type" value="Genomic_DNA"/>
</dbReference>
<comment type="subcellular location">
    <subcellularLocation>
        <location evidence="6">Cytoplasm</location>
    </subcellularLocation>
</comment>
<dbReference type="SUPFAM" id="SSF64397">
    <property type="entry name" value="Hsp33 domain"/>
    <property type="match status" value="1"/>
</dbReference>
<gene>
    <name evidence="6 7" type="primary">hslO</name>
    <name evidence="7" type="ORF">HZY85_02170</name>
</gene>
<dbReference type="PANTHER" id="PTHR30111">
    <property type="entry name" value="33 KDA CHAPERONIN"/>
    <property type="match status" value="1"/>
</dbReference>
<evidence type="ECO:0000256" key="1">
    <source>
        <dbReference type="ARBA" id="ARBA00022490"/>
    </source>
</evidence>
<dbReference type="RefSeq" id="WP_179940415.1">
    <property type="nucleotide sequence ID" value="NZ_JACBYF010000003.1"/>
</dbReference>
<dbReference type="Proteomes" id="UP000531840">
    <property type="component" value="Unassembled WGS sequence"/>
</dbReference>
<keyword evidence="3 6" id="KW-1015">Disulfide bond</keyword>
<keyword evidence="4 6" id="KW-0143">Chaperone</keyword>
<comment type="caution">
    <text evidence="7">The sequence shown here is derived from an EMBL/GenBank/DDBJ whole genome shotgun (WGS) entry which is preliminary data.</text>
</comment>
<proteinExistence type="inferred from homology"/>
<keyword evidence="1 6" id="KW-0963">Cytoplasm</keyword>
<organism evidence="7 8">
    <name type="scientific">Gemelliphila palaticanis</name>
    <dbReference type="NCBI Taxonomy" id="81950"/>
    <lineage>
        <taxon>Bacteria</taxon>
        <taxon>Bacillati</taxon>
        <taxon>Bacillota</taxon>
        <taxon>Bacilli</taxon>
        <taxon>Bacillales</taxon>
        <taxon>Gemellaceae</taxon>
        <taxon>Gemelliphila</taxon>
    </lineage>
</organism>
<dbReference type="InterPro" id="IPR016154">
    <property type="entry name" value="Heat_shock_Hsp33_C"/>
</dbReference>
<reference evidence="7 8" key="1">
    <citation type="submission" date="2020-07" db="EMBL/GenBank/DDBJ databases">
        <title>MOT database genomes.</title>
        <authorList>
            <person name="Joseph S."/>
            <person name="Aduse-Opoku J."/>
            <person name="Hashim A."/>
            <person name="Wade W."/>
            <person name="Curtis M."/>
        </authorList>
    </citation>
    <scope>NUCLEOTIDE SEQUENCE [LARGE SCALE GENOMIC DNA]</scope>
    <source>
        <strain evidence="7 8">CIP 106318</strain>
    </source>
</reference>
<feature type="disulfide bond" description="Redox-active" evidence="6">
    <location>
        <begin position="268"/>
        <end position="271"/>
    </location>
</feature>
<dbReference type="PANTHER" id="PTHR30111:SF1">
    <property type="entry name" value="33 KDA CHAPERONIN"/>
    <property type="match status" value="1"/>
</dbReference>
<keyword evidence="2 6" id="KW-0862">Zinc</keyword>
<dbReference type="CDD" id="cd00498">
    <property type="entry name" value="Hsp33"/>
    <property type="match status" value="1"/>
</dbReference>
<evidence type="ECO:0000256" key="5">
    <source>
        <dbReference type="ARBA" id="ARBA00023284"/>
    </source>
</evidence>
<dbReference type="SUPFAM" id="SSF118352">
    <property type="entry name" value="HSP33 redox switch-like"/>
    <property type="match status" value="1"/>
</dbReference>
<dbReference type="HAMAP" id="MF_00117">
    <property type="entry name" value="HslO"/>
    <property type="match status" value="1"/>
</dbReference>
<evidence type="ECO:0000313" key="7">
    <source>
        <dbReference type="EMBL" id="NYS46998.1"/>
    </source>
</evidence>
<comment type="function">
    <text evidence="6">Redox regulated molecular chaperone. Protects both thermally unfolding and oxidatively damaged proteins from irreversible aggregation. Plays an important role in the bacterial defense system toward oxidative stress.</text>
</comment>
<accession>A0ABX2SYC9</accession>
<protein>
    <recommendedName>
        <fullName evidence="6">33 kDa chaperonin</fullName>
    </recommendedName>
    <alternativeName>
        <fullName evidence="6">Heat shock protein 33 homolog</fullName>
        <shortName evidence="6">HSP33</shortName>
    </alternativeName>
</protein>
<dbReference type="NCBIfam" id="NF001033">
    <property type="entry name" value="PRK00114.1"/>
    <property type="match status" value="1"/>
</dbReference>
<dbReference type="Pfam" id="PF01430">
    <property type="entry name" value="HSP33"/>
    <property type="match status" value="1"/>
</dbReference>
<dbReference type="PIRSF" id="PIRSF005261">
    <property type="entry name" value="Heat_shock_Hsp33"/>
    <property type="match status" value="1"/>
</dbReference>
<sequence length="289" mass="31678">MKDSLIRGLAYNDEIRFFITNTTDLVEEIRFRHNGYPTAMAAVGRTATATAILGAMLKSDDTVDVRVRGNGPIGQILATANENGEVRAYATNMQVHIPSNDKGKLDVRGVVGTSGEIVIIKDFGLAEKYTTTSPIVSGEIAEDFTYYFAMSEQVPSAVSLGVLVDVDNSILAAGGFVVQVLPFASEESISKLEQVIANIKPISTLINEGNSLEDIAKILFKDDYRILDSKEVSFKCSCSKEKYADALVTLGKEELEDMANEENIETVCSFCNEKYNFSKQEIKDLIEKL</sequence>
<feature type="disulfide bond" description="Redox-active" evidence="6">
    <location>
        <begin position="236"/>
        <end position="238"/>
    </location>
</feature>
<dbReference type="InterPro" id="IPR000397">
    <property type="entry name" value="Heat_shock_Hsp33"/>
</dbReference>
<evidence type="ECO:0000313" key="8">
    <source>
        <dbReference type="Proteomes" id="UP000531840"/>
    </source>
</evidence>